<feature type="transmembrane region" description="Helical" evidence="1">
    <location>
        <begin position="32"/>
        <end position="56"/>
    </location>
</feature>
<name>A0A812LBY9_SYMPI</name>
<feature type="signal peptide" evidence="2">
    <location>
        <begin position="1"/>
        <end position="19"/>
    </location>
</feature>
<accession>A0A812LBY9</accession>
<dbReference type="AlphaFoldDB" id="A0A812LBY9"/>
<proteinExistence type="predicted"/>
<sequence length="220" mass="24016">VVDHLLAVLLLVLLLGAAPLLEIDFENSSQVLGYLLCVPVFGLLLVGLGGLAWTAVIQLRPATQYGVFLCHHKGGAGGLCRLMKILVARHTSTGVFLDCDQLESLDFLFDVIRKSTKSVVVVLTPELLKRVWCAGEITTAWKNGITTVPLICDGFRPLSDEAQKMIPTLWTPQQKQILANYGVEIEAVNTAYGWIQHDLDSIDMPRFGHSAGTLPKKRAG</sequence>
<keyword evidence="1" id="KW-0472">Membrane</keyword>
<dbReference type="InterPro" id="IPR035897">
    <property type="entry name" value="Toll_tir_struct_dom_sf"/>
</dbReference>
<dbReference type="Proteomes" id="UP000649617">
    <property type="component" value="Unassembled WGS sequence"/>
</dbReference>
<gene>
    <name evidence="3" type="primary">Tg</name>
    <name evidence="3" type="ORF">SPIL2461_LOCUS3992</name>
</gene>
<evidence type="ECO:0000313" key="4">
    <source>
        <dbReference type="Proteomes" id="UP000649617"/>
    </source>
</evidence>
<reference evidence="3" key="1">
    <citation type="submission" date="2021-02" db="EMBL/GenBank/DDBJ databases">
        <authorList>
            <person name="Dougan E. K."/>
            <person name="Rhodes N."/>
            <person name="Thang M."/>
            <person name="Chan C."/>
        </authorList>
    </citation>
    <scope>NUCLEOTIDE SEQUENCE</scope>
</reference>
<feature type="non-terminal residue" evidence="3">
    <location>
        <position position="220"/>
    </location>
</feature>
<keyword evidence="1" id="KW-0812">Transmembrane</keyword>
<keyword evidence="4" id="KW-1185">Reference proteome</keyword>
<comment type="caution">
    <text evidence="3">The sequence shown here is derived from an EMBL/GenBank/DDBJ whole genome shotgun (WGS) entry which is preliminary data.</text>
</comment>
<feature type="chain" id="PRO_5032607351" evidence="2">
    <location>
        <begin position="20"/>
        <end position="220"/>
    </location>
</feature>
<keyword evidence="1" id="KW-1133">Transmembrane helix</keyword>
<protein>
    <submittedName>
        <fullName evidence="3">Tg protein</fullName>
    </submittedName>
</protein>
<dbReference type="OrthoDB" id="427241at2759"/>
<organism evidence="3 4">
    <name type="scientific">Symbiodinium pilosum</name>
    <name type="common">Dinoflagellate</name>
    <dbReference type="NCBI Taxonomy" id="2952"/>
    <lineage>
        <taxon>Eukaryota</taxon>
        <taxon>Sar</taxon>
        <taxon>Alveolata</taxon>
        <taxon>Dinophyceae</taxon>
        <taxon>Suessiales</taxon>
        <taxon>Symbiodiniaceae</taxon>
        <taxon>Symbiodinium</taxon>
    </lineage>
</organism>
<keyword evidence="2" id="KW-0732">Signal</keyword>
<evidence type="ECO:0000313" key="3">
    <source>
        <dbReference type="EMBL" id="CAE7238695.1"/>
    </source>
</evidence>
<evidence type="ECO:0000256" key="1">
    <source>
        <dbReference type="SAM" id="Phobius"/>
    </source>
</evidence>
<evidence type="ECO:0000256" key="2">
    <source>
        <dbReference type="SAM" id="SignalP"/>
    </source>
</evidence>
<dbReference type="SUPFAM" id="SSF52200">
    <property type="entry name" value="Toll/Interleukin receptor TIR domain"/>
    <property type="match status" value="1"/>
</dbReference>
<dbReference type="EMBL" id="CAJNIZ010005084">
    <property type="protein sequence ID" value="CAE7238695.1"/>
    <property type="molecule type" value="Genomic_DNA"/>
</dbReference>